<dbReference type="InterPro" id="IPR005891">
    <property type="entry name" value="DevC"/>
</dbReference>
<dbReference type="InterPro" id="IPR025857">
    <property type="entry name" value="MacB_PCD"/>
</dbReference>
<evidence type="ECO:0000313" key="11">
    <source>
        <dbReference type="Proteomes" id="UP000032946"/>
    </source>
</evidence>
<dbReference type="Pfam" id="PF12704">
    <property type="entry name" value="MacB_PCD"/>
    <property type="match status" value="1"/>
</dbReference>
<dbReference type="Pfam" id="PF02687">
    <property type="entry name" value="FtsX"/>
    <property type="match status" value="1"/>
</dbReference>
<sequence length="416" mass="45014">MASIARKNLIEDIPRFLAAQAGIMFAVSLVTIQNGILNGFVQSSSMLIDRSSADIWITSEDMVHLNLTMPLALEQLTKAQNVPGVELAEPLIFQSARWRDPTGQIQAINLVGSNPDGKLFAPWNIIEGDLASLKQPYRVMVDESNLNSLRVSGVGDTVTISGLEAKIVGLTQGTQPIVNSIFVFTSLKNANAYVSVPLQTQTRCTLENGNLNCVNVFDDSGDRQTQTDISPEPRPLTLTDPITYILVKAKPNQDLQELQAALEATLPNTRAYTREEIAEKIQEYWQKRTGVGFVLSLGAVVGILVGMIVVAQILYASVADHIKEFGTLKAMGAPDRLLYSVILEQAFWMAVLGYIPGMALCLGVASWASATQGILILITPASAVGVFFLTLVMCGGSAFFAIQKVTRVDPAIVFKA</sequence>
<dbReference type="PANTHER" id="PTHR43738">
    <property type="entry name" value="ABC TRANSPORTER, MEMBRANE PROTEIN"/>
    <property type="match status" value="1"/>
</dbReference>
<dbReference type="PIRSF" id="PIRSF031773">
    <property type="entry name" value="DevC"/>
    <property type="match status" value="1"/>
</dbReference>
<dbReference type="Proteomes" id="UP000032946">
    <property type="component" value="Chromosome"/>
</dbReference>
<evidence type="ECO:0000256" key="3">
    <source>
        <dbReference type="ARBA" id="ARBA00022475"/>
    </source>
</evidence>
<dbReference type="InterPro" id="IPR003838">
    <property type="entry name" value="ABC3_permease_C"/>
</dbReference>
<dbReference type="RefSeq" id="WP_006625579.1">
    <property type="nucleotide sequence ID" value="NZ_FO818640.1"/>
</dbReference>
<keyword evidence="3" id="KW-1003">Cell membrane</keyword>
<evidence type="ECO:0000256" key="6">
    <source>
        <dbReference type="ARBA" id="ARBA00023136"/>
    </source>
</evidence>
<protein>
    <submittedName>
        <fullName evidence="10">ABC-type antimicrobial peptide transport system, permease component</fullName>
    </submittedName>
</protein>
<keyword evidence="6 7" id="KW-0472">Membrane</keyword>
<dbReference type="PANTHER" id="PTHR43738:SF1">
    <property type="entry name" value="HEMIN TRANSPORT SYSTEM PERMEASE PROTEIN HRTB-RELATED"/>
    <property type="match status" value="1"/>
</dbReference>
<reference evidence="10 11" key="1">
    <citation type="submission" date="2014-02" db="EMBL/GenBank/DDBJ databases">
        <authorList>
            <person name="Genoscope - CEA"/>
        </authorList>
    </citation>
    <scope>NUCLEOTIDE SEQUENCE [LARGE SCALE GENOMIC DNA]</scope>
    <source>
        <strain evidence="10 11">PCC 8005</strain>
    </source>
</reference>
<keyword evidence="4 7" id="KW-0812">Transmembrane</keyword>
<feature type="transmembrane region" description="Helical" evidence="7">
    <location>
        <begin position="374"/>
        <end position="402"/>
    </location>
</feature>
<keyword evidence="2" id="KW-0813">Transport</keyword>
<evidence type="ECO:0000259" key="9">
    <source>
        <dbReference type="Pfam" id="PF12704"/>
    </source>
</evidence>
<evidence type="ECO:0000256" key="5">
    <source>
        <dbReference type="ARBA" id="ARBA00022989"/>
    </source>
</evidence>
<accession>A0A9P1KGW5</accession>
<gene>
    <name evidence="10" type="ORF">ARTHRO_30518</name>
</gene>
<feature type="domain" description="ABC3 transporter permease C-terminal" evidence="8">
    <location>
        <begin position="299"/>
        <end position="410"/>
    </location>
</feature>
<keyword evidence="11" id="KW-1185">Reference proteome</keyword>
<keyword evidence="5 7" id="KW-1133">Transmembrane helix</keyword>
<name>A0A9P1KGW5_9CYAN</name>
<evidence type="ECO:0000313" key="10">
    <source>
        <dbReference type="EMBL" id="CDM95250.1"/>
    </source>
</evidence>
<feature type="domain" description="MacB-like periplasmic core" evidence="9">
    <location>
        <begin position="21"/>
        <end position="264"/>
    </location>
</feature>
<dbReference type="InterPro" id="IPR051125">
    <property type="entry name" value="ABC-4/HrtB_transporter"/>
</dbReference>
<dbReference type="GO" id="GO:0005886">
    <property type="term" value="C:plasma membrane"/>
    <property type="evidence" value="ECO:0007669"/>
    <property type="project" value="UniProtKB-SubCell"/>
</dbReference>
<evidence type="ECO:0000256" key="1">
    <source>
        <dbReference type="ARBA" id="ARBA00004651"/>
    </source>
</evidence>
<feature type="transmembrane region" description="Helical" evidence="7">
    <location>
        <begin position="290"/>
        <end position="315"/>
    </location>
</feature>
<proteinExistence type="predicted"/>
<evidence type="ECO:0000256" key="4">
    <source>
        <dbReference type="ARBA" id="ARBA00022692"/>
    </source>
</evidence>
<feature type="transmembrane region" description="Helical" evidence="7">
    <location>
        <begin position="346"/>
        <end position="367"/>
    </location>
</feature>
<organism evidence="10 11">
    <name type="scientific">Limnospira indica PCC 8005</name>
    <dbReference type="NCBI Taxonomy" id="376219"/>
    <lineage>
        <taxon>Bacteria</taxon>
        <taxon>Bacillati</taxon>
        <taxon>Cyanobacteriota</taxon>
        <taxon>Cyanophyceae</taxon>
        <taxon>Oscillatoriophycideae</taxon>
        <taxon>Oscillatoriales</taxon>
        <taxon>Sirenicapillariaceae</taxon>
        <taxon>Limnospira</taxon>
    </lineage>
</organism>
<comment type="subcellular location">
    <subcellularLocation>
        <location evidence="1">Cell membrane</location>
        <topology evidence="1">Multi-pass membrane protein</topology>
    </subcellularLocation>
</comment>
<dbReference type="AlphaFoldDB" id="A0A9P1KGW5"/>
<evidence type="ECO:0000256" key="2">
    <source>
        <dbReference type="ARBA" id="ARBA00022448"/>
    </source>
</evidence>
<evidence type="ECO:0000259" key="8">
    <source>
        <dbReference type="Pfam" id="PF02687"/>
    </source>
</evidence>
<evidence type="ECO:0000256" key="7">
    <source>
        <dbReference type="SAM" id="Phobius"/>
    </source>
</evidence>
<dbReference type="EMBL" id="FO818640">
    <property type="protein sequence ID" value="CDM95250.1"/>
    <property type="molecule type" value="Genomic_DNA"/>
</dbReference>